<sequence>MKFVIPGVNVKIFGKAVHALSKIGEELYLIADDESLSLKVFSMSMSCYACFRLLKSFFSVYEASGEGFKGKLSMRSILLAFRTVNGMEKTVEECLLEVSESCDDAVVTLKHRKGMTKRFRLPLIEYETLLFSFQTEGYSNEISGQSKLLTDVLVNFPTSVQEVTLRLSSTKLDVCNHVDDTSDPLKTVNTSVSIESSEFDEFRAAGDGGEVTFCLREFRALLGFCEGLCLNATLHFDGAGKPLLASFEGVPGLESSFVTATLADGPQSLPTSRSGSVATHRHAVPQRRSGRPDPPEPSESGPGPSGEPSIAAKKKKAMLLGLTTPDLDHFTSQLPQDDAVLVEASDDEEGD</sequence>
<gene>
    <name evidence="1" type="ORF">HPB47_012663</name>
</gene>
<accession>A0AC60NSY2</accession>
<organism evidence="1 2">
    <name type="scientific">Ixodes persulcatus</name>
    <name type="common">Taiga tick</name>
    <dbReference type="NCBI Taxonomy" id="34615"/>
    <lineage>
        <taxon>Eukaryota</taxon>
        <taxon>Metazoa</taxon>
        <taxon>Ecdysozoa</taxon>
        <taxon>Arthropoda</taxon>
        <taxon>Chelicerata</taxon>
        <taxon>Arachnida</taxon>
        <taxon>Acari</taxon>
        <taxon>Parasitiformes</taxon>
        <taxon>Ixodida</taxon>
        <taxon>Ixodoidea</taxon>
        <taxon>Ixodidae</taxon>
        <taxon>Ixodinae</taxon>
        <taxon>Ixodes</taxon>
    </lineage>
</organism>
<evidence type="ECO:0000313" key="1">
    <source>
        <dbReference type="EMBL" id="KAG0410221.1"/>
    </source>
</evidence>
<comment type="caution">
    <text evidence="1">The sequence shown here is derived from an EMBL/GenBank/DDBJ whole genome shotgun (WGS) entry which is preliminary data.</text>
</comment>
<protein>
    <submittedName>
        <fullName evidence="1">Uncharacterized protein</fullName>
    </submittedName>
</protein>
<reference evidence="1 2" key="1">
    <citation type="journal article" date="2020" name="Cell">
        <title>Large-Scale Comparative Analyses of Tick Genomes Elucidate Their Genetic Diversity and Vector Capacities.</title>
        <authorList>
            <consortium name="Tick Genome and Microbiome Consortium (TIGMIC)"/>
            <person name="Jia N."/>
            <person name="Wang J."/>
            <person name="Shi W."/>
            <person name="Du L."/>
            <person name="Sun Y."/>
            <person name="Zhan W."/>
            <person name="Jiang J.F."/>
            <person name="Wang Q."/>
            <person name="Zhang B."/>
            <person name="Ji P."/>
            <person name="Bell-Sakyi L."/>
            <person name="Cui X.M."/>
            <person name="Yuan T.T."/>
            <person name="Jiang B.G."/>
            <person name="Yang W.F."/>
            <person name="Lam T.T."/>
            <person name="Chang Q.C."/>
            <person name="Ding S.J."/>
            <person name="Wang X.J."/>
            <person name="Zhu J.G."/>
            <person name="Ruan X.D."/>
            <person name="Zhao L."/>
            <person name="Wei J.T."/>
            <person name="Ye R.Z."/>
            <person name="Que T.C."/>
            <person name="Du C.H."/>
            <person name="Zhou Y.H."/>
            <person name="Cheng J.X."/>
            <person name="Dai P.F."/>
            <person name="Guo W.B."/>
            <person name="Han X.H."/>
            <person name="Huang E.J."/>
            <person name="Li L.F."/>
            <person name="Wei W."/>
            <person name="Gao Y.C."/>
            <person name="Liu J.Z."/>
            <person name="Shao H.Z."/>
            <person name="Wang X."/>
            <person name="Wang C.C."/>
            <person name="Yang T.C."/>
            <person name="Huo Q.B."/>
            <person name="Li W."/>
            <person name="Chen H.Y."/>
            <person name="Chen S.E."/>
            <person name="Zhou L.G."/>
            <person name="Ni X.B."/>
            <person name="Tian J.H."/>
            <person name="Sheng Y."/>
            <person name="Liu T."/>
            <person name="Pan Y.S."/>
            <person name="Xia L.Y."/>
            <person name="Li J."/>
            <person name="Zhao F."/>
            <person name="Cao W.C."/>
        </authorList>
    </citation>
    <scope>NUCLEOTIDE SEQUENCE [LARGE SCALE GENOMIC DNA]</scope>
    <source>
        <strain evidence="1">Iper-2018</strain>
    </source>
</reference>
<dbReference type="Proteomes" id="UP000805193">
    <property type="component" value="Unassembled WGS sequence"/>
</dbReference>
<keyword evidence="2" id="KW-1185">Reference proteome</keyword>
<evidence type="ECO:0000313" key="2">
    <source>
        <dbReference type="Proteomes" id="UP000805193"/>
    </source>
</evidence>
<proteinExistence type="predicted"/>
<dbReference type="EMBL" id="JABSTQ010011543">
    <property type="protein sequence ID" value="KAG0410221.1"/>
    <property type="molecule type" value="Genomic_DNA"/>
</dbReference>
<name>A0AC60NSY2_IXOPE</name>